<dbReference type="STRING" id="1858805.M5GC80"/>
<sequence>MPIPFDQFEEFSLPVSSPPSHPTQQIVIHVVRAGSGPPMLLLHGSPETSYMWHLVAPTLADHFSVVVCDLRGYGKSSKPEVDPAQDKQHELYSKREMARDNVEVMKQLGFDSFYVLAHDRGARVTHRMVLDYPGVVKKFILLDIAPTLAMYEGTNMAFATAYYHWFFFIQPAPFPEMLLSSFPEALVYKSFVRDGHPTPDHPNLQKYDTKALAEYIEAAKTPGTIHAICEDYRASAGIDIERDREDLRKGTKIGSPMKVFWGSKGIIGKNWDPIMEWTKVCQGGIFIGGREIDSGHFIPEEQPGEIIKEAMDFFKE</sequence>
<dbReference type="Proteomes" id="UP000030653">
    <property type="component" value="Unassembled WGS sequence"/>
</dbReference>
<dbReference type="SUPFAM" id="SSF53474">
    <property type="entry name" value="alpha/beta-Hydrolases"/>
    <property type="match status" value="1"/>
</dbReference>
<dbReference type="HOGENOM" id="CLU_020336_7_1_1"/>
<keyword evidence="5" id="KW-1185">Reference proteome</keyword>
<evidence type="ECO:0000259" key="3">
    <source>
        <dbReference type="Pfam" id="PF00561"/>
    </source>
</evidence>
<reference evidence="4 5" key="1">
    <citation type="journal article" date="2012" name="Science">
        <title>The Paleozoic origin of enzymatic lignin decomposition reconstructed from 31 fungal genomes.</title>
        <authorList>
            <person name="Floudas D."/>
            <person name="Binder M."/>
            <person name="Riley R."/>
            <person name="Barry K."/>
            <person name="Blanchette R.A."/>
            <person name="Henrissat B."/>
            <person name="Martinez A.T."/>
            <person name="Otillar R."/>
            <person name="Spatafora J.W."/>
            <person name="Yadav J.S."/>
            <person name="Aerts A."/>
            <person name="Benoit I."/>
            <person name="Boyd A."/>
            <person name="Carlson A."/>
            <person name="Copeland A."/>
            <person name="Coutinho P.M."/>
            <person name="de Vries R.P."/>
            <person name="Ferreira P."/>
            <person name="Findley K."/>
            <person name="Foster B."/>
            <person name="Gaskell J."/>
            <person name="Glotzer D."/>
            <person name="Gorecki P."/>
            <person name="Heitman J."/>
            <person name="Hesse C."/>
            <person name="Hori C."/>
            <person name="Igarashi K."/>
            <person name="Jurgens J.A."/>
            <person name="Kallen N."/>
            <person name="Kersten P."/>
            <person name="Kohler A."/>
            <person name="Kuees U."/>
            <person name="Kumar T.K.A."/>
            <person name="Kuo A."/>
            <person name="LaButti K."/>
            <person name="Larrondo L.F."/>
            <person name="Lindquist E."/>
            <person name="Ling A."/>
            <person name="Lombard V."/>
            <person name="Lucas S."/>
            <person name="Lundell T."/>
            <person name="Martin R."/>
            <person name="McLaughlin D.J."/>
            <person name="Morgenstern I."/>
            <person name="Morin E."/>
            <person name="Murat C."/>
            <person name="Nagy L.G."/>
            <person name="Nolan M."/>
            <person name="Ohm R.A."/>
            <person name="Patyshakuliyeva A."/>
            <person name="Rokas A."/>
            <person name="Ruiz-Duenas F.J."/>
            <person name="Sabat G."/>
            <person name="Salamov A."/>
            <person name="Samejima M."/>
            <person name="Schmutz J."/>
            <person name="Slot J.C."/>
            <person name="St John F."/>
            <person name="Stenlid J."/>
            <person name="Sun H."/>
            <person name="Sun S."/>
            <person name="Syed K."/>
            <person name="Tsang A."/>
            <person name="Wiebenga A."/>
            <person name="Young D."/>
            <person name="Pisabarro A."/>
            <person name="Eastwood D.C."/>
            <person name="Martin F."/>
            <person name="Cullen D."/>
            <person name="Grigoriev I.V."/>
            <person name="Hibbett D.S."/>
        </authorList>
    </citation>
    <scope>NUCLEOTIDE SEQUENCE [LARGE SCALE GENOMIC DNA]</scope>
    <source>
        <strain evidence="4 5">DJM-731 SS1</strain>
    </source>
</reference>
<dbReference type="GO" id="GO:0016787">
    <property type="term" value="F:hydrolase activity"/>
    <property type="evidence" value="ECO:0007669"/>
    <property type="project" value="UniProtKB-KW"/>
</dbReference>
<evidence type="ECO:0000256" key="1">
    <source>
        <dbReference type="ARBA" id="ARBA00022801"/>
    </source>
</evidence>
<organism evidence="4 5">
    <name type="scientific">Dacryopinax primogenitus (strain DJM 731)</name>
    <name type="common">Brown rot fungus</name>
    <dbReference type="NCBI Taxonomy" id="1858805"/>
    <lineage>
        <taxon>Eukaryota</taxon>
        <taxon>Fungi</taxon>
        <taxon>Dikarya</taxon>
        <taxon>Basidiomycota</taxon>
        <taxon>Agaricomycotina</taxon>
        <taxon>Dacrymycetes</taxon>
        <taxon>Dacrymycetales</taxon>
        <taxon>Dacrymycetaceae</taxon>
        <taxon>Dacryopinax</taxon>
    </lineage>
</organism>
<feature type="domain" description="AB hydrolase-1" evidence="3">
    <location>
        <begin position="37"/>
        <end position="195"/>
    </location>
</feature>
<dbReference type="GeneID" id="63692559"/>
<evidence type="ECO:0000313" key="4">
    <source>
        <dbReference type="EMBL" id="EJU06639.1"/>
    </source>
</evidence>
<dbReference type="InterPro" id="IPR029058">
    <property type="entry name" value="AB_hydrolase_fold"/>
</dbReference>
<dbReference type="RefSeq" id="XP_040633533.1">
    <property type="nucleotide sequence ID" value="XM_040777497.1"/>
</dbReference>
<evidence type="ECO:0000313" key="5">
    <source>
        <dbReference type="Proteomes" id="UP000030653"/>
    </source>
</evidence>
<evidence type="ECO:0000256" key="2">
    <source>
        <dbReference type="ARBA" id="ARBA00038334"/>
    </source>
</evidence>
<dbReference type="PRINTS" id="PR00412">
    <property type="entry name" value="EPOXHYDRLASE"/>
</dbReference>
<dbReference type="PANTHER" id="PTHR43329">
    <property type="entry name" value="EPOXIDE HYDROLASE"/>
    <property type="match status" value="1"/>
</dbReference>
<dbReference type="OrthoDB" id="6431331at2759"/>
<dbReference type="Pfam" id="PF00561">
    <property type="entry name" value="Abhydrolase_1"/>
    <property type="match status" value="1"/>
</dbReference>
<dbReference type="InterPro" id="IPR000073">
    <property type="entry name" value="AB_hydrolase_1"/>
</dbReference>
<proteinExistence type="inferred from homology"/>
<protein>
    <submittedName>
        <fullName evidence="4">Alpha/beta hydrolase protein</fullName>
    </submittedName>
</protein>
<dbReference type="InterPro" id="IPR000639">
    <property type="entry name" value="Epox_hydrolase-like"/>
</dbReference>
<name>M5GC80_DACPD</name>
<dbReference type="EMBL" id="JH795855">
    <property type="protein sequence ID" value="EJU06639.1"/>
    <property type="molecule type" value="Genomic_DNA"/>
</dbReference>
<dbReference type="AlphaFoldDB" id="M5GC80"/>
<gene>
    <name evidence="4" type="ORF">DACRYDRAFT_97999</name>
</gene>
<dbReference type="Gene3D" id="3.40.50.1820">
    <property type="entry name" value="alpha/beta hydrolase"/>
    <property type="match status" value="1"/>
</dbReference>
<keyword evidence="1 4" id="KW-0378">Hydrolase</keyword>
<accession>M5GC80</accession>
<dbReference type="OMA" id="LPTLDMW"/>
<comment type="similarity">
    <text evidence="2">Belongs to the AB hydrolase superfamily. Epoxide hydrolase family.</text>
</comment>